<evidence type="ECO:0000313" key="11">
    <source>
        <dbReference type="Proteomes" id="UP000242913"/>
    </source>
</evidence>
<keyword evidence="8" id="KW-1133">Transmembrane helix</keyword>
<dbReference type="PROSITE" id="PS50235">
    <property type="entry name" value="USP_3"/>
    <property type="match status" value="1"/>
</dbReference>
<evidence type="ECO:0000256" key="6">
    <source>
        <dbReference type="ARBA" id="ARBA00022801"/>
    </source>
</evidence>
<dbReference type="EMBL" id="KZ269993">
    <property type="protein sequence ID" value="OZC09517.1"/>
    <property type="molecule type" value="Genomic_DNA"/>
</dbReference>
<dbReference type="PANTHER" id="PTHR24006:SF888">
    <property type="entry name" value="UBIQUITIN CARBOXYL-TERMINAL HYDROLASE 30"/>
    <property type="match status" value="1"/>
</dbReference>
<dbReference type="GO" id="GO:0005634">
    <property type="term" value="C:nucleus"/>
    <property type="evidence" value="ECO:0007669"/>
    <property type="project" value="TreeGrafter"/>
</dbReference>
<reference evidence="10 11" key="1">
    <citation type="submission" date="2015-12" db="EMBL/GenBank/DDBJ databases">
        <title>Draft genome of the nematode, Onchocerca flexuosa.</title>
        <authorList>
            <person name="Mitreva M."/>
        </authorList>
    </citation>
    <scope>NUCLEOTIDE SEQUENCE [LARGE SCALE GENOMIC DNA]</scope>
    <source>
        <strain evidence="10">Red Deer</strain>
    </source>
</reference>
<dbReference type="AlphaFoldDB" id="A0A238BW16"/>
<dbReference type="GO" id="GO:0006508">
    <property type="term" value="P:proteolysis"/>
    <property type="evidence" value="ECO:0007669"/>
    <property type="project" value="UniProtKB-KW"/>
</dbReference>
<dbReference type="GO" id="GO:0005829">
    <property type="term" value="C:cytosol"/>
    <property type="evidence" value="ECO:0007669"/>
    <property type="project" value="TreeGrafter"/>
</dbReference>
<evidence type="ECO:0000313" key="10">
    <source>
        <dbReference type="EMBL" id="OZC09517.1"/>
    </source>
</evidence>
<keyword evidence="5" id="KW-0833">Ubl conjugation pathway</keyword>
<organism evidence="10 11">
    <name type="scientific">Onchocerca flexuosa</name>
    <dbReference type="NCBI Taxonomy" id="387005"/>
    <lineage>
        <taxon>Eukaryota</taxon>
        <taxon>Metazoa</taxon>
        <taxon>Ecdysozoa</taxon>
        <taxon>Nematoda</taxon>
        <taxon>Chromadorea</taxon>
        <taxon>Rhabditida</taxon>
        <taxon>Spirurina</taxon>
        <taxon>Spiruromorpha</taxon>
        <taxon>Filarioidea</taxon>
        <taxon>Onchocercidae</taxon>
        <taxon>Onchocerca</taxon>
    </lineage>
</organism>
<dbReference type="InterPro" id="IPR001394">
    <property type="entry name" value="Peptidase_C19_UCH"/>
</dbReference>
<keyword evidence="8" id="KW-0472">Membrane</keyword>
<feature type="domain" description="USP" evidence="9">
    <location>
        <begin position="78"/>
        <end position="532"/>
    </location>
</feature>
<comment type="similarity">
    <text evidence="2">Belongs to the peptidase C19 family.</text>
</comment>
<feature type="transmembrane region" description="Helical" evidence="8">
    <location>
        <begin position="27"/>
        <end position="46"/>
    </location>
</feature>
<evidence type="ECO:0000256" key="8">
    <source>
        <dbReference type="SAM" id="Phobius"/>
    </source>
</evidence>
<keyword evidence="4" id="KW-0645">Protease</keyword>
<dbReference type="Proteomes" id="UP000242913">
    <property type="component" value="Unassembled WGS sequence"/>
</dbReference>
<evidence type="ECO:0000256" key="3">
    <source>
        <dbReference type="ARBA" id="ARBA00012759"/>
    </source>
</evidence>
<dbReference type="InterPro" id="IPR050164">
    <property type="entry name" value="Peptidase_C19"/>
</dbReference>
<dbReference type="PROSITE" id="PS00973">
    <property type="entry name" value="USP_2"/>
    <property type="match status" value="1"/>
</dbReference>
<accession>A0A238BW16</accession>
<dbReference type="Gene3D" id="3.90.70.10">
    <property type="entry name" value="Cysteine proteinases"/>
    <property type="match status" value="1"/>
</dbReference>
<evidence type="ECO:0000256" key="2">
    <source>
        <dbReference type="ARBA" id="ARBA00009085"/>
    </source>
</evidence>
<name>A0A238BW16_9BILA</name>
<evidence type="ECO:0000256" key="1">
    <source>
        <dbReference type="ARBA" id="ARBA00000707"/>
    </source>
</evidence>
<sequence>MIHFPGNLWKWQWALVKCPWSCISHHLFSSILLTSSLIGAIIYLYITSRRSSRCVFRSLASKFFTRMQSNDGSGQCIPAMFNLGNTCYANSLLQGLASSKAFVKWVQMIDTKLPYEGHKLVFLDALKQVIQELNDATKEMCSASDVIDALLAHRWSIPPNTEQDLYELFNVFVTTWDEELAELRHNRDLPLQKIIEIQHENNISLSSLVNDEKPLTNGVNITRRNIGDSVFVKDNEKRVDDAVSLNNADLNLSSDSHSLSLSSLSFEHVKSAIANEKLLKPPCLGLLAVQLRCCREDCFYKKIREEKFCVLSLSLPKSPNPLLTFSNLLEKYFAAEYIQGASCDRCLERKENPSGGLMKKQGFCKLPSLLIFRIERVGFSPNGYVFKRTERFLFPEFIDVREYCFFSEQNKAKQTKGSLPNSCFRVLGGSTSNAVSSVPKVKQQWQQVAQLSSIKSRTDFYEYDNIFKYKYQLRAVSVHIGQADSGHFITYRRGIGVQNRSVWYKTSDTEVMPVTFAEVTSSEAYMLFYDRALTTLN</sequence>
<evidence type="ECO:0000256" key="7">
    <source>
        <dbReference type="ARBA" id="ARBA00022807"/>
    </source>
</evidence>
<dbReference type="InterPro" id="IPR028889">
    <property type="entry name" value="USP"/>
</dbReference>
<dbReference type="InterPro" id="IPR038765">
    <property type="entry name" value="Papain-like_cys_pep_sf"/>
</dbReference>
<dbReference type="GO" id="GO:0004843">
    <property type="term" value="F:cysteine-type deubiquitinase activity"/>
    <property type="evidence" value="ECO:0007669"/>
    <property type="project" value="UniProtKB-EC"/>
</dbReference>
<evidence type="ECO:0000259" key="9">
    <source>
        <dbReference type="PROSITE" id="PS50235"/>
    </source>
</evidence>
<dbReference type="Pfam" id="PF00443">
    <property type="entry name" value="UCH"/>
    <property type="match status" value="1"/>
</dbReference>
<gene>
    <name evidence="10" type="ORF">X798_03474</name>
</gene>
<evidence type="ECO:0000256" key="5">
    <source>
        <dbReference type="ARBA" id="ARBA00022786"/>
    </source>
</evidence>
<keyword evidence="6 10" id="KW-0378">Hydrolase</keyword>
<keyword evidence="11" id="KW-1185">Reference proteome</keyword>
<evidence type="ECO:0000256" key="4">
    <source>
        <dbReference type="ARBA" id="ARBA00022670"/>
    </source>
</evidence>
<dbReference type="InterPro" id="IPR018200">
    <property type="entry name" value="USP_CS"/>
</dbReference>
<protein>
    <recommendedName>
        <fullName evidence="3">ubiquitinyl hydrolase 1</fullName>
        <ecNumber evidence="3">3.4.19.12</ecNumber>
    </recommendedName>
</protein>
<keyword evidence="7" id="KW-0788">Thiol protease</keyword>
<dbReference type="GO" id="GO:0016579">
    <property type="term" value="P:protein deubiquitination"/>
    <property type="evidence" value="ECO:0007669"/>
    <property type="project" value="InterPro"/>
</dbReference>
<dbReference type="SUPFAM" id="SSF54001">
    <property type="entry name" value="Cysteine proteinases"/>
    <property type="match status" value="1"/>
</dbReference>
<keyword evidence="8" id="KW-0812">Transmembrane</keyword>
<comment type="catalytic activity">
    <reaction evidence="1">
        <text>Thiol-dependent hydrolysis of ester, thioester, amide, peptide and isopeptide bonds formed by the C-terminal Gly of ubiquitin (a 76-residue protein attached to proteins as an intracellular targeting signal).</text>
        <dbReference type="EC" id="3.4.19.12"/>
    </reaction>
</comment>
<dbReference type="OrthoDB" id="2248014at2759"/>
<dbReference type="PANTHER" id="PTHR24006">
    <property type="entry name" value="UBIQUITIN CARBOXYL-TERMINAL HYDROLASE"/>
    <property type="match status" value="1"/>
</dbReference>
<dbReference type="EC" id="3.4.19.12" evidence="3"/>
<proteinExistence type="inferred from homology"/>